<feature type="binding site" evidence="7">
    <location>
        <begin position="305"/>
        <end position="309"/>
    </location>
    <ligand>
        <name>FMN</name>
        <dbReference type="ChEBI" id="CHEBI:58210"/>
    </ligand>
</feature>
<feature type="binding site" evidence="7">
    <location>
        <position position="154"/>
    </location>
    <ligand>
        <name>FMN</name>
        <dbReference type="ChEBI" id="CHEBI:58210"/>
    </ligand>
</feature>
<dbReference type="KEGG" id="pna:Pnap_1020"/>
<proteinExistence type="inferred from homology"/>
<evidence type="ECO:0000256" key="3">
    <source>
        <dbReference type="ARBA" id="ARBA00022643"/>
    </source>
</evidence>
<feature type="binding site" evidence="7">
    <location>
        <position position="105"/>
    </location>
    <ligand>
        <name>FMN</name>
        <dbReference type="ChEBI" id="CHEBI:58210"/>
    </ligand>
</feature>
<feature type="binding site" evidence="7">
    <location>
        <position position="23"/>
    </location>
    <ligand>
        <name>glyoxylate</name>
        <dbReference type="ChEBI" id="CHEBI:36655"/>
    </ligand>
</feature>
<dbReference type="InterPro" id="IPR000262">
    <property type="entry name" value="FMN-dep_DH"/>
</dbReference>
<evidence type="ECO:0000256" key="4">
    <source>
        <dbReference type="ARBA" id="ARBA00023002"/>
    </source>
</evidence>
<evidence type="ECO:0000313" key="10">
    <source>
        <dbReference type="Proteomes" id="UP000000644"/>
    </source>
</evidence>
<feature type="binding site" evidence="7">
    <location>
        <position position="127"/>
    </location>
    <ligand>
        <name>FMN</name>
        <dbReference type="ChEBI" id="CHEBI:58210"/>
    </ligand>
</feature>
<dbReference type="Pfam" id="PF01070">
    <property type="entry name" value="FMN_dh"/>
    <property type="match status" value="1"/>
</dbReference>
<dbReference type="InterPro" id="IPR008259">
    <property type="entry name" value="FMN_hydac_DH_AS"/>
</dbReference>
<feature type="binding site" evidence="7">
    <location>
        <position position="250"/>
    </location>
    <ligand>
        <name>FMN</name>
        <dbReference type="ChEBI" id="CHEBI:58210"/>
    </ligand>
</feature>
<name>A1VL09_POLNA</name>
<feature type="binding site" evidence="7">
    <location>
        <position position="272"/>
    </location>
    <ligand>
        <name>FMN</name>
        <dbReference type="ChEBI" id="CHEBI:58210"/>
    </ligand>
</feature>
<dbReference type="EMBL" id="CP000529">
    <property type="protein sequence ID" value="ABM36337.1"/>
    <property type="molecule type" value="Genomic_DNA"/>
</dbReference>
<dbReference type="CDD" id="cd02809">
    <property type="entry name" value="alpha_hydroxyacid_oxid_FMN"/>
    <property type="match status" value="1"/>
</dbReference>
<dbReference type="InterPro" id="IPR037396">
    <property type="entry name" value="FMN_HAD"/>
</dbReference>
<feature type="domain" description="FMN hydroxy acid dehydrogenase" evidence="8">
    <location>
        <begin position="1"/>
        <end position="372"/>
    </location>
</feature>
<feature type="active site" description="Proton acceptor" evidence="6">
    <location>
        <position position="274"/>
    </location>
</feature>
<dbReference type="PANTHER" id="PTHR10578:SF107">
    <property type="entry name" value="2-HYDROXYACID OXIDASE 1"/>
    <property type="match status" value="1"/>
</dbReference>
<dbReference type="STRING" id="365044.Pnap_1020"/>
<dbReference type="GO" id="GO:0005886">
    <property type="term" value="C:plasma membrane"/>
    <property type="evidence" value="ECO:0007669"/>
    <property type="project" value="TreeGrafter"/>
</dbReference>
<feature type="binding site" evidence="7">
    <location>
        <position position="163"/>
    </location>
    <ligand>
        <name>glyoxylate</name>
        <dbReference type="ChEBI" id="CHEBI:36655"/>
    </ligand>
</feature>
<keyword evidence="2 7" id="KW-0285">Flavoprotein</keyword>
<evidence type="ECO:0000313" key="9">
    <source>
        <dbReference type="EMBL" id="ABM36337.1"/>
    </source>
</evidence>
<dbReference type="OrthoDB" id="9770452at2"/>
<dbReference type="PROSITE" id="PS51349">
    <property type="entry name" value="FMN_HYDROXY_ACID_DH_2"/>
    <property type="match status" value="1"/>
</dbReference>
<keyword evidence="10" id="KW-1185">Reference proteome</keyword>
<evidence type="ECO:0000256" key="5">
    <source>
        <dbReference type="ARBA" id="ARBA00024042"/>
    </source>
</evidence>
<sequence length="372" mass="39854">MLLNAEDFRCQARRALPRFVFDYIDGAADDGACRQRNQADFAALTLLPRVLRDTSQIDTTVTVFGSPWSVPFGVAPTGLNGLIRPGGDALLAAAAARAGIPFALSTASNMPLEAVRAAAPEGLQWMQLYVMHREMAERIVQRARRAGYQALVLTVDVPVSGNRELDLRNGFRMPFKPTPQIAWEALTHPRWSLRMARSGTPDFANLTVAGEDAGSASLQAALMARAMDRSLVWETLGWLRKSWPGPLLLKGLLHPEDARLAVEHGIDGLIVSNHGGRQLDAAPSAIHALPAVVASVQGRIPVFMDSGVRRGSDIAKAIALGAKAVFLGRPLLYGLAAQGAAGIDAVMKQFSDELVRTMILLGASRIADLSAA</sequence>
<dbReference type="eggNOG" id="COG1304">
    <property type="taxonomic scope" value="Bacteria"/>
</dbReference>
<accession>A1VL09</accession>
<dbReference type="PANTHER" id="PTHR10578">
    <property type="entry name" value="S -2-HYDROXY-ACID OXIDASE-RELATED"/>
    <property type="match status" value="1"/>
</dbReference>
<dbReference type="InterPro" id="IPR013785">
    <property type="entry name" value="Aldolase_TIM"/>
</dbReference>
<dbReference type="HOGENOM" id="CLU_020639_0_0_4"/>
<protein>
    <submittedName>
        <fullName evidence="9">FMN-dependent alpha-hydroxy acid dehydrogenase</fullName>
    </submittedName>
</protein>
<organism evidence="9 10">
    <name type="scientific">Polaromonas naphthalenivorans (strain CJ2)</name>
    <dbReference type="NCBI Taxonomy" id="365044"/>
    <lineage>
        <taxon>Bacteria</taxon>
        <taxon>Pseudomonadati</taxon>
        <taxon>Pseudomonadota</taxon>
        <taxon>Betaproteobacteria</taxon>
        <taxon>Burkholderiales</taxon>
        <taxon>Comamonadaceae</taxon>
        <taxon>Polaromonas</taxon>
    </lineage>
</organism>
<dbReference type="SUPFAM" id="SSF51395">
    <property type="entry name" value="FMN-linked oxidoreductases"/>
    <property type="match status" value="1"/>
</dbReference>
<dbReference type="GO" id="GO:0010181">
    <property type="term" value="F:FMN binding"/>
    <property type="evidence" value="ECO:0007669"/>
    <property type="project" value="InterPro"/>
</dbReference>
<feature type="binding site" evidence="7">
    <location>
        <begin position="328"/>
        <end position="329"/>
    </location>
    <ligand>
        <name>FMN</name>
        <dbReference type="ChEBI" id="CHEBI:58210"/>
    </ligand>
</feature>
<keyword evidence="3 7" id="KW-0288">FMN</keyword>
<keyword evidence="4" id="KW-0560">Oxidoreductase</keyword>
<evidence type="ECO:0000256" key="2">
    <source>
        <dbReference type="ARBA" id="ARBA00022630"/>
    </source>
</evidence>
<feature type="binding site" evidence="7">
    <location>
        <position position="274"/>
    </location>
    <ligand>
        <name>glyoxylate</name>
        <dbReference type="ChEBI" id="CHEBI:36655"/>
    </ligand>
</feature>
<evidence type="ECO:0000259" key="8">
    <source>
        <dbReference type="PROSITE" id="PS51349"/>
    </source>
</evidence>
<evidence type="ECO:0000256" key="6">
    <source>
        <dbReference type="PIRSR" id="PIRSR000138-1"/>
    </source>
</evidence>
<dbReference type="Gene3D" id="3.20.20.70">
    <property type="entry name" value="Aldolase class I"/>
    <property type="match status" value="1"/>
</dbReference>
<evidence type="ECO:0000256" key="1">
    <source>
        <dbReference type="ARBA" id="ARBA00001917"/>
    </source>
</evidence>
<feature type="binding site" evidence="7">
    <location>
        <position position="129"/>
    </location>
    <ligand>
        <name>glyoxylate</name>
        <dbReference type="ChEBI" id="CHEBI:36655"/>
    </ligand>
</feature>
<reference evidence="10" key="1">
    <citation type="journal article" date="2009" name="Environ. Microbiol.">
        <title>The genome of Polaromonas naphthalenivorans strain CJ2, isolated from coal tar-contaminated sediment, reveals physiological and metabolic versatility and evolution through extensive horizontal gene transfer.</title>
        <authorList>
            <person name="Yagi J.M."/>
            <person name="Sims D."/>
            <person name="Brettin T."/>
            <person name="Bruce D."/>
            <person name="Madsen E.L."/>
        </authorList>
    </citation>
    <scope>NUCLEOTIDE SEQUENCE [LARGE SCALE GENOMIC DNA]</scope>
    <source>
        <strain evidence="10">CJ2</strain>
    </source>
</reference>
<dbReference type="GO" id="GO:0009060">
    <property type="term" value="P:aerobic respiration"/>
    <property type="evidence" value="ECO:0007669"/>
    <property type="project" value="TreeGrafter"/>
</dbReference>
<dbReference type="Proteomes" id="UP000000644">
    <property type="component" value="Chromosome"/>
</dbReference>
<dbReference type="RefSeq" id="WP_011800431.1">
    <property type="nucleotide sequence ID" value="NC_008781.1"/>
</dbReference>
<dbReference type="PIRSF" id="PIRSF000138">
    <property type="entry name" value="Al-hdrx_acd_dh"/>
    <property type="match status" value="1"/>
</dbReference>
<comment type="similarity">
    <text evidence="5">Belongs to the FMN-dependent alpha-hydroxy acid dehydrogenase family.</text>
</comment>
<evidence type="ECO:0000256" key="7">
    <source>
        <dbReference type="PIRSR" id="PIRSR000138-2"/>
    </source>
</evidence>
<dbReference type="InterPro" id="IPR012133">
    <property type="entry name" value="Alpha-hydoxy_acid_DH_FMN"/>
</dbReference>
<feature type="binding site" evidence="7">
    <location>
        <begin position="76"/>
        <end position="78"/>
    </location>
    <ligand>
        <name>FMN</name>
        <dbReference type="ChEBI" id="CHEBI:58210"/>
    </ligand>
</feature>
<dbReference type="GO" id="GO:0004459">
    <property type="term" value="F:L-lactate dehydrogenase (NAD+) activity"/>
    <property type="evidence" value="ECO:0007669"/>
    <property type="project" value="TreeGrafter"/>
</dbReference>
<dbReference type="PROSITE" id="PS00557">
    <property type="entry name" value="FMN_HYDROXY_ACID_DH_1"/>
    <property type="match status" value="1"/>
</dbReference>
<feature type="binding site" evidence="7">
    <location>
        <position position="277"/>
    </location>
    <ligand>
        <name>glyoxylate</name>
        <dbReference type="ChEBI" id="CHEBI:36655"/>
    </ligand>
</feature>
<dbReference type="FunFam" id="3.20.20.70:FF:000029">
    <property type="entry name" value="L-lactate dehydrogenase"/>
    <property type="match status" value="1"/>
</dbReference>
<gene>
    <name evidence="9" type="ordered locus">Pnap_1020</name>
</gene>
<dbReference type="AlphaFoldDB" id="A1VL09"/>
<comment type="cofactor">
    <cofactor evidence="1">
        <name>FMN</name>
        <dbReference type="ChEBI" id="CHEBI:58210"/>
    </cofactor>
</comment>